<feature type="binding site" evidence="2">
    <location>
        <begin position="125"/>
        <end position="126"/>
    </location>
    <ligand>
        <name>ATP</name>
        <dbReference type="ChEBI" id="CHEBI:30616"/>
    </ligand>
</feature>
<dbReference type="Proteomes" id="UP000756860">
    <property type="component" value="Unassembled WGS sequence"/>
</dbReference>
<feature type="binding site" evidence="2">
    <location>
        <position position="32"/>
    </location>
    <ligand>
        <name>Mg(2+)</name>
        <dbReference type="ChEBI" id="CHEBI:18420"/>
        <label>3</label>
    </ligand>
</feature>
<dbReference type="GO" id="GO:0009030">
    <property type="term" value="F:thiamine-phosphate kinase activity"/>
    <property type="evidence" value="ECO:0007669"/>
    <property type="project" value="UniProtKB-EC"/>
</dbReference>
<dbReference type="InterPro" id="IPR036921">
    <property type="entry name" value="PurM-like_N_sf"/>
</dbReference>
<reference evidence="5 6" key="1">
    <citation type="submission" date="2021-05" db="EMBL/GenBank/DDBJ databases">
        <title>The draft genome of Geobacter luticola JCM 17780.</title>
        <authorList>
            <person name="Xu Z."/>
            <person name="Masuda Y."/>
            <person name="Itoh H."/>
            <person name="Senoo K."/>
        </authorList>
    </citation>
    <scope>NUCLEOTIDE SEQUENCE [LARGE SCALE GENOMIC DNA]</scope>
    <source>
        <strain evidence="5 6">JCM 17780</strain>
    </source>
</reference>
<comment type="catalytic activity">
    <reaction evidence="2">
        <text>thiamine phosphate + ATP = thiamine diphosphate + ADP</text>
        <dbReference type="Rhea" id="RHEA:15913"/>
        <dbReference type="ChEBI" id="CHEBI:30616"/>
        <dbReference type="ChEBI" id="CHEBI:37575"/>
        <dbReference type="ChEBI" id="CHEBI:58937"/>
        <dbReference type="ChEBI" id="CHEBI:456216"/>
        <dbReference type="EC" id="2.7.4.16"/>
    </reaction>
</comment>
<evidence type="ECO:0000313" key="5">
    <source>
        <dbReference type="EMBL" id="MBT0651513.1"/>
    </source>
</evidence>
<comment type="similarity">
    <text evidence="2">Belongs to the thiamine-monophosphate kinase family.</text>
</comment>
<evidence type="ECO:0000259" key="3">
    <source>
        <dbReference type="Pfam" id="PF00586"/>
    </source>
</evidence>
<protein>
    <recommendedName>
        <fullName evidence="2">Thiamine-monophosphate kinase</fullName>
        <shortName evidence="2">TMP kinase</shortName>
        <shortName evidence="2">Thiamine-phosphate kinase</shortName>
        <ecNumber evidence="2">2.7.4.16</ecNumber>
    </recommendedName>
</protein>
<feature type="binding site" evidence="2">
    <location>
        <position position="49"/>
    </location>
    <ligand>
        <name>Mg(2+)</name>
        <dbReference type="ChEBI" id="CHEBI:18420"/>
        <label>2</label>
    </ligand>
</feature>
<keyword evidence="2" id="KW-0547">Nucleotide-binding</keyword>
<feature type="binding site" evidence="2">
    <location>
        <position position="78"/>
    </location>
    <ligand>
        <name>Mg(2+)</name>
        <dbReference type="ChEBI" id="CHEBI:18420"/>
        <label>4</label>
    </ligand>
</feature>
<name>A0ABS5S817_9BACT</name>
<feature type="binding site" evidence="2">
    <location>
        <position position="217"/>
    </location>
    <ligand>
        <name>Mg(2+)</name>
        <dbReference type="ChEBI" id="CHEBI:18420"/>
        <label>5</label>
    </ligand>
</feature>
<feature type="binding site" evidence="2">
    <location>
        <position position="216"/>
    </location>
    <ligand>
        <name>ATP</name>
        <dbReference type="ChEBI" id="CHEBI:30616"/>
    </ligand>
</feature>
<dbReference type="Pfam" id="PF00586">
    <property type="entry name" value="AIRS"/>
    <property type="match status" value="1"/>
</dbReference>
<comment type="function">
    <text evidence="2">Catalyzes the ATP-dependent phosphorylation of thiamine-monophosphate (TMP) to form thiamine-pyrophosphate (TPP), the active form of vitamin B1.</text>
</comment>
<evidence type="ECO:0000259" key="4">
    <source>
        <dbReference type="Pfam" id="PF02769"/>
    </source>
</evidence>
<keyword evidence="1 2" id="KW-0784">Thiamine biosynthesis</keyword>
<feature type="binding site" evidence="2">
    <location>
        <position position="49"/>
    </location>
    <ligand>
        <name>Mg(2+)</name>
        <dbReference type="ChEBI" id="CHEBI:18420"/>
        <label>1</label>
    </ligand>
</feature>
<comment type="caution">
    <text evidence="5">The sequence shown here is derived from an EMBL/GenBank/DDBJ whole genome shotgun (WGS) entry which is preliminary data.</text>
</comment>
<dbReference type="InterPro" id="IPR006283">
    <property type="entry name" value="ThiL-like"/>
</dbReference>
<keyword evidence="2" id="KW-0067">ATP-binding</keyword>
<comment type="pathway">
    <text evidence="2">Cofactor biosynthesis; thiamine diphosphate biosynthesis; thiamine diphosphate from thiamine phosphate: step 1/1.</text>
</comment>
<dbReference type="NCBIfam" id="TIGR01379">
    <property type="entry name" value="thiL"/>
    <property type="match status" value="1"/>
</dbReference>
<evidence type="ECO:0000256" key="1">
    <source>
        <dbReference type="ARBA" id="ARBA00022977"/>
    </source>
</evidence>
<feature type="binding site" evidence="2">
    <location>
        <position position="47"/>
    </location>
    <ligand>
        <name>Mg(2+)</name>
        <dbReference type="ChEBI" id="CHEBI:18420"/>
        <label>4</label>
    </ligand>
</feature>
<dbReference type="SUPFAM" id="SSF55326">
    <property type="entry name" value="PurM N-terminal domain-like"/>
    <property type="match status" value="1"/>
</dbReference>
<feature type="binding site" evidence="2">
    <location>
        <position position="214"/>
    </location>
    <ligand>
        <name>Mg(2+)</name>
        <dbReference type="ChEBI" id="CHEBI:18420"/>
        <label>3</label>
    </ligand>
</feature>
<dbReference type="InterPro" id="IPR016188">
    <property type="entry name" value="PurM-like_N"/>
</dbReference>
<dbReference type="HAMAP" id="MF_02128">
    <property type="entry name" value="TMP_kinase"/>
    <property type="match status" value="1"/>
</dbReference>
<dbReference type="PANTHER" id="PTHR30270">
    <property type="entry name" value="THIAMINE-MONOPHOSPHATE KINASE"/>
    <property type="match status" value="1"/>
</dbReference>
<comment type="caution">
    <text evidence="2">Lacks conserved residue(s) required for the propagation of feature annotation.</text>
</comment>
<proteinExistence type="inferred from homology"/>
<dbReference type="PIRSF" id="PIRSF005303">
    <property type="entry name" value="Thiam_monoph_kin"/>
    <property type="match status" value="1"/>
</dbReference>
<feature type="binding site" evidence="2">
    <location>
        <position position="32"/>
    </location>
    <ligand>
        <name>Mg(2+)</name>
        <dbReference type="ChEBI" id="CHEBI:18420"/>
        <label>4</label>
    </ligand>
</feature>
<organism evidence="5 6">
    <name type="scientific">Geomobilimonas luticola</name>
    <dbReference type="NCBI Taxonomy" id="1114878"/>
    <lineage>
        <taxon>Bacteria</taxon>
        <taxon>Pseudomonadati</taxon>
        <taxon>Thermodesulfobacteriota</taxon>
        <taxon>Desulfuromonadia</taxon>
        <taxon>Geobacterales</taxon>
        <taxon>Geobacteraceae</taxon>
        <taxon>Geomobilimonas</taxon>
    </lineage>
</organism>
<evidence type="ECO:0000256" key="2">
    <source>
        <dbReference type="HAMAP-Rule" id="MF_02128"/>
    </source>
</evidence>
<dbReference type="EC" id="2.7.4.16" evidence="2"/>
<sequence>MKLEELGEFGFIDRLAGQAKARTGVVLGIGDDAAILAPAAGKVTLATSDMLVEGVHFDLALSDPRTLGRKSLAVNLSDLAAMGAQPRHALLSLAIPPALPVEFLDAFTSGFLALADEFQVALVGGDTCASRGGLVISVTALGEQCPGLVVRRSTARVGDLVLVTGTLGDSALGLELLRQGVRSGRSVERHLDPLPRVAAGIRLAEAGLANAMIDVSDGLLADLCHVLDLSGVGARLDLSRLPLSAECRHHLATGGNDPLVLPLAGGEDYELLFTAAPEREAVIRSVLADCGVQVTVIGEIIAGAGVSMTDLAGNPYFPARLGYNHFGITRDAASSRLPEVT</sequence>
<feature type="binding site" evidence="2">
    <location>
        <position position="267"/>
    </location>
    <ligand>
        <name>substrate</name>
    </ligand>
</feature>
<evidence type="ECO:0000313" key="6">
    <source>
        <dbReference type="Proteomes" id="UP000756860"/>
    </source>
</evidence>
<gene>
    <name evidence="2 5" type="primary">thiL</name>
    <name evidence="5" type="ORF">KI810_00455</name>
</gene>
<dbReference type="Gene3D" id="3.30.1330.10">
    <property type="entry name" value="PurM-like, N-terminal domain"/>
    <property type="match status" value="1"/>
</dbReference>
<dbReference type="InterPro" id="IPR036676">
    <property type="entry name" value="PurM-like_C_sf"/>
</dbReference>
<dbReference type="CDD" id="cd02194">
    <property type="entry name" value="ThiL"/>
    <property type="match status" value="1"/>
</dbReference>
<dbReference type="EMBL" id="JAHCVK010000001">
    <property type="protein sequence ID" value="MBT0651513.1"/>
    <property type="molecule type" value="Genomic_DNA"/>
</dbReference>
<feature type="binding site" evidence="2">
    <location>
        <position position="78"/>
    </location>
    <ligand>
        <name>Mg(2+)</name>
        <dbReference type="ChEBI" id="CHEBI:18420"/>
        <label>3</label>
    </ligand>
</feature>
<feature type="binding site" evidence="2">
    <location>
        <position position="126"/>
    </location>
    <ligand>
        <name>Mg(2+)</name>
        <dbReference type="ChEBI" id="CHEBI:18420"/>
        <label>1</label>
    </ligand>
</feature>
<dbReference type="Pfam" id="PF02769">
    <property type="entry name" value="AIRS_C"/>
    <property type="match status" value="1"/>
</dbReference>
<keyword evidence="2" id="KW-0479">Metal-binding</keyword>
<feature type="binding site" evidence="2">
    <location>
        <position position="48"/>
    </location>
    <ligand>
        <name>Mg(2+)</name>
        <dbReference type="ChEBI" id="CHEBI:18420"/>
        <label>1</label>
    </ligand>
</feature>
<keyword evidence="2" id="KW-0460">Magnesium</keyword>
<feature type="domain" description="PurM-like N-terminal" evidence="3">
    <location>
        <begin position="30"/>
        <end position="143"/>
    </location>
</feature>
<comment type="miscellaneous">
    <text evidence="2">Reaction mechanism of ThiL seems to utilize a direct, inline transfer of the gamma-phosphate of ATP to TMP rather than a phosphorylated enzyme intermediate.</text>
</comment>
<dbReference type="InterPro" id="IPR010918">
    <property type="entry name" value="PurM-like_C_dom"/>
</dbReference>
<feature type="binding site" evidence="2">
    <location>
        <position position="323"/>
    </location>
    <ligand>
        <name>substrate</name>
    </ligand>
</feature>
<dbReference type="PANTHER" id="PTHR30270:SF0">
    <property type="entry name" value="THIAMINE-MONOPHOSPHATE KINASE"/>
    <property type="match status" value="1"/>
</dbReference>
<feature type="binding site" evidence="2">
    <location>
        <position position="152"/>
    </location>
    <ligand>
        <name>ATP</name>
        <dbReference type="ChEBI" id="CHEBI:30616"/>
    </ligand>
</feature>
<keyword evidence="6" id="KW-1185">Reference proteome</keyword>
<keyword evidence="2 5" id="KW-0418">Kinase</keyword>
<dbReference type="Gene3D" id="3.90.650.10">
    <property type="entry name" value="PurM-like C-terminal domain"/>
    <property type="match status" value="1"/>
</dbReference>
<dbReference type="SUPFAM" id="SSF56042">
    <property type="entry name" value="PurM C-terminal domain-like"/>
    <property type="match status" value="1"/>
</dbReference>
<accession>A0ABS5S817</accession>
<feature type="binding site" evidence="2">
    <location>
        <position position="56"/>
    </location>
    <ligand>
        <name>substrate</name>
    </ligand>
</feature>
<feature type="binding site" evidence="2">
    <location>
        <position position="78"/>
    </location>
    <ligand>
        <name>Mg(2+)</name>
        <dbReference type="ChEBI" id="CHEBI:18420"/>
        <label>2</label>
    </ligand>
</feature>
<feature type="domain" description="PurM-like C-terminal" evidence="4">
    <location>
        <begin position="156"/>
        <end position="308"/>
    </location>
</feature>
<keyword evidence="2 5" id="KW-0808">Transferase</keyword>
<dbReference type="RefSeq" id="WP_214173527.1">
    <property type="nucleotide sequence ID" value="NZ_JAHCVK010000001.1"/>
</dbReference>